<gene>
    <name evidence="1" type="ORF">H5410_005201</name>
</gene>
<evidence type="ECO:0000313" key="1">
    <source>
        <dbReference type="EMBL" id="KAG5619983.1"/>
    </source>
</evidence>
<sequence>MGLLGDTPTAPFHLQLDHSLQGSAHWNKRRSLGRSATCQLGLAIFRPSFFRSFQPPCSFLPIQQFKKDVSNSATQDSIMNVHNKTQFTQARINCVPKDSSCDTPLPKILKLAILASNASSRSTKVFECPHTKDDSIFTQKGLII</sequence>
<organism evidence="1 2">
    <name type="scientific">Solanum commersonii</name>
    <name type="common">Commerson's wild potato</name>
    <name type="synonym">Commerson's nightshade</name>
    <dbReference type="NCBI Taxonomy" id="4109"/>
    <lineage>
        <taxon>Eukaryota</taxon>
        <taxon>Viridiplantae</taxon>
        <taxon>Streptophyta</taxon>
        <taxon>Embryophyta</taxon>
        <taxon>Tracheophyta</taxon>
        <taxon>Spermatophyta</taxon>
        <taxon>Magnoliopsida</taxon>
        <taxon>eudicotyledons</taxon>
        <taxon>Gunneridae</taxon>
        <taxon>Pentapetalae</taxon>
        <taxon>asterids</taxon>
        <taxon>lamiids</taxon>
        <taxon>Solanales</taxon>
        <taxon>Solanaceae</taxon>
        <taxon>Solanoideae</taxon>
        <taxon>Solaneae</taxon>
        <taxon>Solanum</taxon>
    </lineage>
</organism>
<evidence type="ECO:0000313" key="2">
    <source>
        <dbReference type="Proteomes" id="UP000824120"/>
    </source>
</evidence>
<accession>A0A9J6A7G7</accession>
<reference evidence="1 2" key="1">
    <citation type="submission" date="2020-09" db="EMBL/GenBank/DDBJ databases">
        <title>De no assembly of potato wild relative species, Solanum commersonii.</title>
        <authorList>
            <person name="Cho K."/>
        </authorList>
    </citation>
    <scope>NUCLEOTIDE SEQUENCE [LARGE SCALE GENOMIC DNA]</scope>
    <source>
        <strain evidence="1">LZ3.2</strain>
        <tissue evidence="1">Leaf</tissue>
    </source>
</reference>
<proteinExistence type="predicted"/>
<keyword evidence="2" id="KW-1185">Reference proteome</keyword>
<comment type="caution">
    <text evidence="1">The sequence shown here is derived from an EMBL/GenBank/DDBJ whole genome shotgun (WGS) entry which is preliminary data.</text>
</comment>
<name>A0A9J6A7G7_SOLCO</name>
<protein>
    <submittedName>
        <fullName evidence="1">Uncharacterized protein</fullName>
    </submittedName>
</protein>
<dbReference type="AlphaFoldDB" id="A0A9J6A7G7"/>
<dbReference type="Proteomes" id="UP000824120">
    <property type="component" value="Chromosome 2"/>
</dbReference>
<dbReference type="EMBL" id="JACXVP010000002">
    <property type="protein sequence ID" value="KAG5619983.1"/>
    <property type="molecule type" value="Genomic_DNA"/>
</dbReference>